<dbReference type="InterPro" id="IPR013424">
    <property type="entry name" value="Ice-binding_C"/>
</dbReference>
<evidence type="ECO:0000313" key="2">
    <source>
        <dbReference type="EMBL" id="NEU74901.1"/>
    </source>
</evidence>
<evidence type="ECO:0000313" key="3">
    <source>
        <dbReference type="Proteomes" id="UP000031549"/>
    </source>
</evidence>
<protein>
    <submittedName>
        <fullName evidence="2">PEP-CTERM sorting domain-containing protein</fullName>
    </submittedName>
</protein>
<comment type="caution">
    <text evidence="2">The sequence shown here is derived from an EMBL/GenBank/DDBJ whole genome shotgun (WGS) entry which is preliminary data.</text>
</comment>
<sequence length="255" mass="27088">MFIKKFASIAALSLTAIASISYAGSAHALGFSYSAGAYRDSAVTTEGAFAKDVNDKDYTTYDFNDGKVPGSNNVKYSFSNGSYSTTAYSGQTGIYSDMWAPSGAKAEVNTSNYLAVFQGNSVIIENAKNQVFNYFAFDAGALSVGNTLQFFKGTNLVKGLTYDMMNALAPVSASQHGGQMNGVFEFFSEGMNDNFDKIVISQTAGGGFESDNHTFRTGSGKYSAKVPEPGVALGLLAVSGVFLRKRKNQKSLNLG</sequence>
<feature type="chain" id="PRO_5032951036" evidence="1">
    <location>
        <begin position="29"/>
        <end position="255"/>
    </location>
</feature>
<gene>
    <name evidence="2" type="ORF">PI95_020665</name>
</gene>
<name>A0A846HEN3_9CYAN</name>
<organism evidence="2 3">
    <name type="scientific">Hassallia byssoidea VB512170</name>
    <dbReference type="NCBI Taxonomy" id="1304833"/>
    <lineage>
        <taxon>Bacteria</taxon>
        <taxon>Bacillati</taxon>
        <taxon>Cyanobacteriota</taxon>
        <taxon>Cyanophyceae</taxon>
        <taxon>Nostocales</taxon>
        <taxon>Tolypothrichaceae</taxon>
        <taxon>Hassallia</taxon>
    </lineage>
</organism>
<keyword evidence="3" id="KW-1185">Reference proteome</keyword>
<feature type="signal peptide" evidence="1">
    <location>
        <begin position="1"/>
        <end position="28"/>
    </location>
</feature>
<dbReference type="EMBL" id="JTCM02000053">
    <property type="protein sequence ID" value="NEU74901.1"/>
    <property type="molecule type" value="Genomic_DNA"/>
</dbReference>
<dbReference type="Proteomes" id="UP000031549">
    <property type="component" value="Unassembled WGS sequence"/>
</dbReference>
<keyword evidence="1" id="KW-0732">Signal</keyword>
<accession>A0A846HEN3</accession>
<proteinExistence type="predicted"/>
<dbReference type="AlphaFoldDB" id="A0A846HEN3"/>
<reference evidence="2 3" key="1">
    <citation type="journal article" date="2015" name="Genome Announc.">
        <title>Draft Genome Sequence of Cyanobacterium Hassallia byssoidea Strain VB512170, Isolated from Monuments in India.</title>
        <authorList>
            <person name="Singh D."/>
            <person name="Chandrababunaidu M.M."/>
            <person name="Panda A."/>
            <person name="Sen D."/>
            <person name="Bhattacharyya S."/>
            <person name="Adhikary S.P."/>
            <person name="Tripathy S."/>
        </authorList>
    </citation>
    <scope>NUCLEOTIDE SEQUENCE [LARGE SCALE GENOMIC DNA]</scope>
    <source>
        <strain evidence="2 3">VB512170</strain>
    </source>
</reference>
<evidence type="ECO:0000256" key="1">
    <source>
        <dbReference type="SAM" id="SignalP"/>
    </source>
</evidence>
<dbReference type="NCBIfam" id="TIGR02595">
    <property type="entry name" value="PEP_CTERM"/>
    <property type="match status" value="1"/>
</dbReference>
<dbReference type="RefSeq" id="WP_039737271.1">
    <property type="nucleotide sequence ID" value="NZ_JTCM02000053.1"/>
</dbReference>